<dbReference type="Proteomes" id="UP001431783">
    <property type="component" value="Unassembled WGS sequence"/>
</dbReference>
<dbReference type="Gene3D" id="1.20.1050.10">
    <property type="match status" value="1"/>
</dbReference>
<organism evidence="4 5">
    <name type="scientific">Henosepilachna vigintioctopunctata</name>
    <dbReference type="NCBI Taxonomy" id="420089"/>
    <lineage>
        <taxon>Eukaryota</taxon>
        <taxon>Metazoa</taxon>
        <taxon>Ecdysozoa</taxon>
        <taxon>Arthropoda</taxon>
        <taxon>Hexapoda</taxon>
        <taxon>Insecta</taxon>
        <taxon>Pterygota</taxon>
        <taxon>Neoptera</taxon>
        <taxon>Endopterygota</taxon>
        <taxon>Coleoptera</taxon>
        <taxon>Polyphaga</taxon>
        <taxon>Cucujiformia</taxon>
        <taxon>Coccinelloidea</taxon>
        <taxon>Coccinellidae</taxon>
        <taxon>Epilachninae</taxon>
        <taxon>Epilachnini</taxon>
        <taxon>Henosepilachna</taxon>
    </lineage>
</organism>
<dbReference type="SFLD" id="SFLDG00358">
    <property type="entry name" value="Main_(cytGST)"/>
    <property type="match status" value="1"/>
</dbReference>
<gene>
    <name evidence="4" type="ORF">WA026_005734</name>
</gene>
<dbReference type="InterPro" id="IPR036282">
    <property type="entry name" value="Glutathione-S-Trfase_C_sf"/>
</dbReference>
<dbReference type="FunFam" id="1.20.1050.10:FF:000007">
    <property type="entry name" value="Glutathione S-transferase 1-1"/>
    <property type="match status" value="1"/>
</dbReference>
<dbReference type="InterPro" id="IPR040079">
    <property type="entry name" value="Glutathione_S-Trfase"/>
</dbReference>
<feature type="domain" description="GST C-terminal" evidence="3">
    <location>
        <begin position="88"/>
        <end position="208"/>
    </location>
</feature>
<dbReference type="SFLD" id="SFLDS00019">
    <property type="entry name" value="Glutathione_Transferase_(cytos"/>
    <property type="match status" value="1"/>
</dbReference>
<proteinExistence type="predicted"/>
<evidence type="ECO:0000256" key="1">
    <source>
        <dbReference type="ARBA" id="ARBA00011738"/>
    </source>
</evidence>
<dbReference type="InterPro" id="IPR004046">
    <property type="entry name" value="GST_C"/>
</dbReference>
<dbReference type="Pfam" id="PF00043">
    <property type="entry name" value="GST_C"/>
    <property type="match status" value="1"/>
</dbReference>
<name>A0AAW1U6C3_9CUCU</name>
<dbReference type="CDD" id="cd03177">
    <property type="entry name" value="GST_C_Delta_Epsilon"/>
    <property type="match status" value="1"/>
</dbReference>
<dbReference type="GO" id="GO:0004364">
    <property type="term" value="F:glutathione transferase activity"/>
    <property type="evidence" value="ECO:0007669"/>
    <property type="project" value="TreeGrafter"/>
</dbReference>
<accession>A0AAW1U6C3</accession>
<dbReference type="Pfam" id="PF13417">
    <property type="entry name" value="GST_N_3"/>
    <property type="match status" value="1"/>
</dbReference>
<reference evidence="4 5" key="1">
    <citation type="submission" date="2023-03" db="EMBL/GenBank/DDBJ databases">
        <title>Genome insight into feeding habits of ladybird beetles.</title>
        <authorList>
            <person name="Li H.-S."/>
            <person name="Huang Y.-H."/>
            <person name="Pang H."/>
        </authorList>
    </citation>
    <scope>NUCLEOTIDE SEQUENCE [LARGE SCALE GENOMIC DNA]</scope>
    <source>
        <strain evidence="4">SYSU_2023b</strain>
        <tissue evidence="4">Whole body</tissue>
    </source>
</reference>
<dbReference type="EMBL" id="JARQZJ010000032">
    <property type="protein sequence ID" value="KAK9874919.1"/>
    <property type="molecule type" value="Genomic_DNA"/>
</dbReference>
<dbReference type="InterPro" id="IPR004045">
    <property type="entry name" value="Glutathione_S-Trfase_N"/>
</dbReference>
<dbReference type="PROSITE" id="PS50405">
    <property type="entry name" value="GST_CTER"/>
    <property type="match status" value="1"/>
</dbReference>
<dbReference type="GO" id="GO:0006749">
    <property type="term" value="P:glutathione metabolic process"/>
    <property type="evidence" value="ECO:0007669"/>
    <property type="project" value="TreeGrafter"/>
</dbReference>
<dbReference type="PROSITE" id="PS50404">
    <property type="entry name" value="GST_NTER"/>
    <property type="match status" value="1"/>
</dbReference>
<sequence length="219" mass="25175">MTIDLYYMGGCPPCRAVLFVVKALGVRVNLKKVNLREKEHLTPEYIKINPQHTVPTLIDDDLILSESRAIITYLANQYGKDDGLYPKDIRKRAVVDQRLYFDASTLYARYTEYYFPHYFAGAPLDPMRLNKLKDAYVVFDSILDKSKFVTGDDLTLADFSFLASVSAAEISGFDISGYPNVVRWYEHVKTVTPGYKEDEANRESFKHVILQMLQDHLKK</sequence>
<comment type="subunit">
    <text evidence="1">Homodimer.</text>
</comment>
<evidence type="ECO:0000313" key="5">
    <source>
        <dbReference type="Proteomes" id="UP001431783"/>
    </source>
</evidence>
<dbReference type="InterPro" id="IPR010987">
    <property type="entry name" value="Glutathione-S-Trfase_C-like"/>
</dbReference>
<dbReference type="SUPFAM" id="SSF52833">
    <property type="entry name" value="Thioredoxin-like"/>
    <property type="match status" value="1"/>
</dbReference>
<evidence type="ECO:0000259" key="3">
    <source>
        <dbReference type="PROSITE" id="PS50405"/>
    </source>
</evidence>
<comment type="caution">
    <text evidence="4">The sequence shown here is derived from an EMBL/GenBank/DDBJ whole genome shotgun (WGS) entry which is preliminary data.</text>
</comment>
<dbReference type="PANTHER" id="PTHR43969">
    <property type="entry name" value="GLUTATHIONE S TRANSFERASE D10, ISOFORM A-RELATED"/>
    <property type="match status" value="1"/>
</dbReference>
<keyword evidence="5" id="KW-1185">Reference proteome</keyword>
<dbReference type="Gene3D" id="3.40.30.10">
    <property type="entry name" value="Glutaredoxin"/>
    <property type="match status" value="1"/>
</dbReference>
<dbReference type="CDD" id="cd03045">
    <property type="entry name" value="GST_N_Delta_Epsilon"/>
    <property type="match status" value="1"/>
</dbReference>
<dbReference type="InterPro" id="IPR036249">
    <property type="entry name" value="Thioredoxin-like_sf"/>
</dbReference>
<evidence type="ECO:0000259" key="2">
    <source>
        <dbReference type="PROSITE" id="PS50404"/>
    </source>
</evidence>
<evidence type="ECO:0008006" key="6">
    <source>
        <dbReference type="Google" id="ProtNLM"/>
    </source>
</evidence>
<evidence type="ECO:0000313" key="4">
    <source>
        <dbReference type="EMBL" id="KAK9874919.1"/>
    </source>
</evidence>
<dbReference type="FunFam" id="3.40.30.10:FF:000034">
    <property type="entry name" value="glutathione S-transferase 1"/>
    <property type="match status" value="1"/>
</dbReference>
<feature type="domain" description="GST N-terminal" evidence="2">
    <location>
        <begin position="1"/>
        <end position="82"/>
    </location>
</feature>
<protein>
    <recommendedName>
        <fullName evidence="6">Glutathione S-transferase</fullName>
    </recommendedName>
</protein>
<dbReference type="AlphaFoldDB" id="A0AAW1U6C3"/>
<dbReference type="SUPFAM" id="SSF47616">
    <property type="entry name" value="GST C-terminal domain-like"/>
    <property type="match status" value="1"/>
</dbReference>
<dbReference type="PANTHER" id="PTHR43969:SF9">
    <property type="entry name" value="GLUTATHIONE S TRANSFERASE D10, ISOFORM A-RELATED"/>
    <property type="match status" value="1"/>
</dbReference>